<sequence length="263" mass="27951">MSYYLNWGDIDRLVTATTGAGGTIPAAVAEAIALRDTINGWTPPPSPDLAAIIKRGELTAKNAHKTLTEALVQPNRSPADITHAALGALCDHTAVLVKAHADELVESLQKPHAAASAAMAAAAEVVDAQAGAEQALALDGGPEAWRELAQARRVLDQIDVVVEALVEKYEVLGQREPWMHQRNIRHAAMYCATQDSYPAAYAVLATRNGSGGARGGRWHHAPGALKLQLPSRAAELVDDFRQRHIEAEAEHYAATHGTLPAPA</sequence>
<proteinExistence type="predicted"/>
<organism evidence="1 2">
    <name type="scientific">Mycolicibacter sinensis (strain JDM601)</name>
    <name type="common">Mycobacterium sinense</name>
    <dbReference type="NCBI Taxonomy" id="875328"/>
    <lineage>
        <taxon>Bacteria</taxon>
        <taxon>Bacillati</taxon>
        <taxon>Actinomycetota</taxon>
        <taxon>Actinomycetes</taxon>
        <taxon>Mycobacteriales</taxon>
        <taxon>Mycobacteriaceae</taxon>
        <taxon>Mycolicibacter</taxon>
    </lineage>
</organism>
<comment type="caution">
    <text evidence="1">The sequence shown here is derived from an EMBL/GenBank/DDBJ whole genome shotgun (WGS) entry which is preliminary data.</text>
</comment>
<dbReference type="EMBL" id="LZMF01000004">
    <property type="protein sequence ID" value="OBK91486.1"/>
    <property type="molecule type" value="Genomic_DNA"/>
</dbReference>
<protein>
    <submittedName>
        <fullName evidence="1">Uncharacterized protein</fullName>
    </submittedName>
</protein>
<reference evidence="2" key="1">
    <citation type="submission" date="2016-06" db="EMBL/GenBank/DDBJ databases">
        <authorList>
            <person name="Sutton G."/>
            <person name="Brinkac L."/>
            <person name="Sanka R."/>
            <person name="Adams M."/>
            <person name="Lau E."/>
            <person name="Garcia-Basteiro A."/>
            <person name="Lopez-Varela E."/>
            <person name="Palencia S."/>
        </authorList>
    </citation>
    <scope>NUCLEOTIDE SEQUENCE [LARGE SCALE GENOMIC DNA]</scope>
    <source>
        <strain evidence="2">1274684.2</strain>
    </source>
</reference>
<name>A0A1A3U9D0_MYCSD</name>
<dbReference type="RefSeq" id="WP_065022646.1">
    <property type="nucleotide sequence ID" value="NZ_LZMF01000004.1"/>
</dbReference>
<dbReference type="AlphaFoldDB" id="A0A1A3U9D0"/>
<accession>A0A1A3U9D0</accession>
<evidence type="ECO:0000313" key="2">
    <source>
        <dbReference type="Proteomes" id="UP000093759"/>
    </source>
</evidence>
<dbReference type="Proteomes" id="UP000093759">
    <property type="component" value="Unassembled WGS sequence"/>
</dbReference>
<gene>
    <name evidence="1" type="ORF">A5648_14080</name>
</gene>
<evidence type="ECO:0000313" key="1">
    <source>
        <dbReference type="EMBL" id="OBK91486.1"/>
    </source>
</evidence>